<gene>
    <name evidence="3" type="ORF">FYJ50_07830</name>
</gene>
<sequence length="261" mass="29783">MKTFKILIASLLCIVSIYGQSNLFLSVDFTGIESNTFGMYKIASFQKNQFISFETGLDLNQTFTSNELENLARELWNPDKIEYIFDKNNPKYALEKGVYLFNSIEGKNEPILIFLKDRDVTIHPKIKQDYPILKVIKVDENGNRIRKSAVFSLCDGDICIESKKTIDGMASFTIPKGSYILKEVKAPDGYVLCSDNISIEWDGIQFKVNDQIQNREATVSVINERNKVSTSVFIPFGLWMLYGIGSIIFLISLSFLYNKIR</sequence>
<dbReference type="EMBL" id="VUMM01000017">
    <property type="protein sequence ID" value="MSS01997.1"/>
    <property type="molecule type" value="Genomic_DNA"/>
</dbReference>
<keyword evidence="1" id="KW-0812">Transmembrane</keyword>
<evidence type="ECO:0000256" key="1">
    <source>
        <dbReference type="SAM" id="Phobius"/>
    </source>
</evidence>
<dbReference type="AlphaFoldDB" id="A0A7X2T405"/>
<feature type="transmembrane region" description="Helical" evidence="1">
    <location>
        <begin position="232"/>
        <end position="257"/>
    </location>
</feature>
<organism evidence="3 4">
    <name type="scientific">Floccifex porci</name>
    <dbReference type="NCBI Taxonomy" id="2606629"/>
    <lineage>
        <taxon>Bacteria</taxon>
        <taxon>Bacillati</taxon>
        <taxon>Bacillota</taxon>
        <taxon>Erysipelotrichia</taxon>
        <taxon>Erysipelotrichales</taxon>
        <taxon>Erysipelotrichaceae</taxon>
        <taxon>Floccifex</taxon>
    </lineage>
</organism>
<dbReference type="InterPro" id="IPR041033">
    <property type="entry name" value="SpaA_PFL_dom_1"/>
</dbReference>
<proteinExistence type="predicted"/>
<reference evidence="3 4" key="1">
    <citation type="submission" date="2019-08" db="EMBL/GenBank/DDBJ databases">
        <title>In-depth cultivation of the pig gut microbiome towards novel bacterial diversity and tailored functional studies.</title>
        <authorList>
            <person name="Wylensek D."/>
            <person name="Hitch T.C.A."/>
            <person name="Clavel T."/>
        </authorList>
    </citation>
    <scope>NUCLEOTIDE SEQUENCE [LARGE SCALE GENOMIC DNA]</scope>
    <source>
        <strain evidence="3 4">LKV-178-WT-2G</strain>
    </source>
</reference>
<protein>
    <recommendedName>
        <fullName evidence="2">SpaA-like prealbumin fold domain-containing protein</fullName>
    </recommendedName>
</protein>
<evidence type="ECO:0000313" key="4">
    <source>
        <dbReference type="Proteomes" id="UP000470082"/>
    </source>
</evidence>
<name>A0A7X2T405_9FIRM</name>
<keyword evidence="1" id="KW-1133">Transmembrane helix</keyword>
<dbReference type="Pfam" id="PF17802">
    <property type="entry name" value="SpaA"/>
    <property type="match status" value="1"/>
</dbReference>
<evidence type="ECO:0000313" key="3">
    <source>
        <dbReference type="EMBL" id="MSS01997.1"/>
    </source>
</evidence>
<dbReference type="InterPro" id="IPR013783">
    <property type="entry name" value="Ig-like_fold"/>
</dbReference>
<accession>A0A7X2T405</accession>
<dbReference type="Proteomes" id="UP000470082">
    <property type="component" value="Unassembled WGS sequence"/>
</dbReference>
<feature type="domain" description="SpaA-like prealbumin fold" evidence="2">
    <location>
        <begin position="133"/>
        <end position="203"/>
    </location>
</feature>
<dbReference type="RefSeq" id="WP_154460788.1">
    <property type="nucleotide sequence ID" value="NZ_VUMM01000017.1"/>
</dbReference>
<dbReference type="Gene3D" id="2.60.40.10">
    <property type="entry name" value="Immunoglobulins"/>
    <property type="match status" value="1"/>
</dbReference>
<comment type="caution">
    <text evidence="3">The sequence shown here is derived from an EMBL/GenBank/DDBJ whole genome shotgun (WGS) entry which is preliminary data.</text>
</comment>
<keyword evidence="4" id="KW-1185">Reference proteome</keyword>
<evidence type="ECO:0000259" key="2">
    <source>
        <dbReference type="Pfam" id="PF17802"/>
    </source>
</evidence>
<keyword evidence="1" id="KW-0472">Membrane</keyword>